<feature type="domain" description="4Fe-4S ferredoxin-type" evidence="1">
    <location>
        <begin position="301"/>
        <end position="328"/>
    </location>
</feature>
<evidence type="ECO:0000259" key="1">
    <source>
        <dbReference type="PROSITE" id="PS51379"/>
    </source>
</evidence>
<comment type="caution">
    <text evidence="2">The sequence shown here is derived from an EMBL/GenBank/DDBJ whole genome shotgun (WGS) entry which is preliminary data.</text>
</comment>
<reference evidence="2" key="1">
    <citation type="journal article" date="2015" name="Nature">
        <title>Complex archaea that bridge the gap between prokaryotes and eukaryotes.</title>
        <authorList>
            <person name="Spang A."/>
            <person name="Saw J.H."/>
            <person name="Jorgensen S.L."/>
            <person name="Zaremba-Niedzwiedzka K."/>
            <person name="Martijn J."/>
            <person name="Lind A.E."/>
            <person name="van Eijk R."/>
            <person name="Schleper C."/>
            <person name="Guy L."/>
            <person name="Ettema T.J."/>
        </authorList>
    </citation>
    <scope>NUCLEOTIDE SEQUENCE</scope>
</reference>
<gene>
    <name evidence="2" type="ORF">LCGC14_2403310</name>
</gene>
<dbReference type="EMBL" id="LAZR01036143">
    <property type="protein sequence ID" value="KKL25636.1"/>
    <property type="molecule type" value="Genomic_DNA"/>
</dbReference>
<evidence type="ECO:0000313" key="2">
    <source>
        <dbReference type="EMBL" id="KKL25636.1"/>
    </source>
</evidence>
<proteinExistence type="predicted"/>
<dbReference type="PROSITE" id="PS00198">
    <property type="entry name" value="4FE4S_FER_1"/>
    <property type="match status" value="1"/>
</dbReference>
<dbReference type="PANTHER" id="PTHR43534:SF1">
    <property type="entry name" value="4FE-4S CLUSTER CONTAINING PARA FAMILY ATPASE PROTEIN"/>
    <property type="match status" value="1"/>
</dbReference>
<dbReference type="AlphaFoldDB" id="A0A0F9E6Z9"/>
<dbReference type="Pfam" id="PF14697">
    <property type="entry name" value="Fer4_21"/>
    <property type="match status" value="1"/>
</dbReference>
<dbReference type="Gene3D" id="3.30.70.20">
    <property type="match status" value="1"/>
</dbReference>
<name>A0A0F9E6Z9_9ZZZZ</name>
<sequence>MSDDVYLNLRKFLDQFPVGFPETPSGVEIKILKRLFTEEEARFAMYLTPTPETATQIARRNKLNEEGLEVKLESMSKKGLIFRFRREGKTLYNSTPFMIGLYEYSVKKIDKDLAKIFKEYYDTALLDEMGASNVPGFKIVPIEETIESDTVLYPYQILKESIRNSRVISVTECICRKETRLNEEGCNHSIENCLSFGIAAEYYIENGMGREITAEEAIKIVEEADQSGLVHASANSKHLSNICNCCPCCCASMKGMTKFGHDKQKYMNAIFESIIDQEACVGCGLCVDRCPVKAIILDDYAIVNRDLCLGCGLCASVCSEEAIVLEPRKDGVEPFNRVLEMGMAIIKGKRKKAP</sequence>
<dbReference type="PROSITE" id="PS51379">
    <property type="entry name" value="4FE4S_FER_2"/>
    <property type="match status" value="2"/>
</dbReference>
<dbReference type="SUPFAM" id="SSF54862">
    <property type="entry name" value="4Fe-4S ferredoxins"/>
    <property type="match status" value="1"/>
</dbReference>
<accession>A0A0F9E6Z9</accession>
<feature type="domain" description="4Fe-4S ferredoxin-type" evidence="1">
    <location>
        <begin position="271"/>
        <end position="300"/>
    </location>
</feature>
<dbReference type="InterPro" id="IPR017896">
    <property type="entry name" value="4Fe4S_Fe-S-bd"/>
</dbReference>
<protein>
    <recommendedName>
        <fullName evidence="1">4Fe-4S ferredoxin-type domain-containing protein</fullName>
    </recommendedName>
</protein>
<dbReference type="PANTHER" id="PTHR43534">
    <property type="entry name" value="MIND SUPERFAMILY P-LOOP ATPASE CONTAINING AN INSERTED FERREDOXIN DOMAIN"/>
    <property type="match status" value="1"/>
</dbReference>
<organism evidence="2">
    <name type="scientific">marine sediment metagenome</name>
    <dbReference type="NCBI Taxonomy" id="412755"/>
    <lineage>
        <taxon>unclassified sequences</taxon>
        <taxon>metagenomes</taxon>
        <taxon>ecological metagenomes</taxon>
    </lineage>
</organism>
<dbReference type="InterPro" id="IPR017900">
    <property type="entry name" value="4Fe4S_Fe_S_CS"/>
</dbReference>